<dbReference type="AlphaFoldDB" id="A0A240U4V8"/>
<gene>
    <name evidence="2" type="ORF">CBP34_13125</name>
</gene>
<organism evidence="2 3">
    <name type="scientific">Acidovorax carolinensis</name>
    <dbReference type="NCBI Taxonomy" id="553814"/>
    <lineage>
        <taxon>Bacteria</taxon>
        <taxon>Pseudomonadati</taxon>
        <taxon>Pseudomonadota</taxon>
        <taxon>Betaproteobacteria</taxon>
        <taxon>Burkholderiales</taxon>
        <taxon>Comamonadaceae</taxon>
        <taxon>Acidovorax</taxon>
    </lineage>
</organism>
<accession>A0A240U4V8</accession>
<feature type="domain" description="AbiJ-NTD3" evidence="1">
    <location>
        <begin position="99"/>
        <end position="265"/>
    </location>
</feature>
<protein>
    <recommendedName>
        <fullName evidence="1">AbiJ-NTD3 domain-containing protein</fullName>
    </recommendedName>
</protein>
<name>A0A240U4V8_9BURK</name>
<reference evidence="2 3" key="1">
    <citation type="submission" date="2017-05" db="EMBL/GenBank/DDBJ databases">
        <title>Polyphasic characterization of four soil-derived phenanthrene-degrading Acidovorax strains and proposal of Acidovorax phenanthrenivorans sp. nov.</title>
        <authorList>
            <person name="Singleton D.R."/>
            <person name="Lee J."/>
            <person name="Dickey A.N."/>
            <person name="Stroud A."/>
            <person name="Scholl E.H."/>
            <person name="Wright F.A."/>
            <person name="Aitken M.D."/>
        </authorList>
    </citation>
    <scope>NUCLEOTIDE SEQUENCE [LARGE SCALE GENOMIC DNA]</scope>
    <source>
        <strain evidence="2">NA3</strain>
    </source>
</reference>
<evidence type="ECO:0000259" key="1">
    <source>
        <dbReference type="Pfam" id="PF18860"/>
    </source>
</evidence>
<dbReference type="InterPro" id="IPR041427">
    <property type="entry name" value="AbiJ-NTD3"/>
</dbReference>
<dbReference type="EMBL" id="CP021361">
    <property type="protein sequence ID" value="ART52408.1"/>
    <property type="molecule type" value="Genomic_DNA"/>
</dbReference>
<dbReference type="Proteomes" id="UP000194432">
    <property type="component" value="Chromosome 1"/>
</dbReference>
<proteinExistence type="predicted"/>
<dbReference type="KEGG" id="acin:CBP34_13125"/>
<keyword evidence="3" id="KW-1185">Reference proteome</keyword>
<dbReference type="Pfam" id="PF18860">
    <property type="entry name" value="AbiJ_NTD3"/>
    <property type="match status" value="1"/>
</dbReference>
<dbReference type="RefSeq" id="WP_094098299.1">
    <property type="nucleotide sequence ID" value="NZ_CP021361.1"/>
</dbReference>
<evidence type="ECO:0000313" key="3">
    <source>
        <dbReference type="Proteomes" id="UP000194432"/>
    </source>
</evidence>
<evidence type="ECO:0000313" key="2">
    <source>
        <dbReference type="EMBL" id="ART52408.1"/>
    </source>
</evidence>
<sequence length="661" mass="74477">MRTSKVANDTLRDRIAEGIAANVKAYNVPAICMRAGIQESVEPSDADEAFRSRRVYVKNRLVQLDQPALLRIAAAVLEEFDIPNLAEVVSELTVHAAHRITEITRRDILKVLNRCETLFNDVDLFEGLNIFSSEHLSYDGIDNDLNFLPSLAKDIAQHYIRNPDYSTEEILIRCGALTCSQTSFFALLEKLLHPVVRRGEEQVDLATQLNAVLRPDGFRAVVIGAQSMHPIYAVQRIGAGVAGTVKNLIFASVGPKPELVLRDAVSNDIEITKHADMCLVFDRPLPTSGLAWLDMAQWWQERQGLAELKSARQSLGERLKRSVELSHSPGEYAIFRTYHEVFGPKLGDRLPALIPQVYLHYDPFTQAERVQLGKDRVLVRQRMDFLMLLDGHVRIVIEVDGLQHYAEGGRASPAQYARMVEEDRRLRLQGYAEHAWRSQDDTQAGFIDLVLQNQYDTAVMVVECKRVRDADWLFLSSTGTARSRAHCKGWVSHYREESFKFFGWEDFTVDPQTPEASFCVIRGQDANGRRPMLERVASEVVASTEALALQEKALHVPPSSRPFRLYFNVIVTTAPLLVAQFEPASISLTEGTLDGASFTVVPFLRFRKQLLDAFMPADLLDYQNDAVGGSRESTVFIVNAEHLADFLQEFEVSEQSARKFI</sequence>